<evidence type="ECO:0000256" key="3">
    <source>
        <dbReference type="ARBA" id="ARBA00022980"/>
    </source>
</evidence>
<comment type="subcellular location">
    <subcellularLocation>
        <location evidence="1">Mitochondrion</location>
    </subcellularLocation>
</comment>
<comment type="similarity">
    <text evidence="6">Belongs to the ribonuclease III family. Mitochondrion-specific ribosomal protein mL44 subfamily.</text>
</comment>
<feature type="compositionally biased region" description="Acidic residues" evidence="8">
    <location>
        <begin position="40"/>
        <end position="53"/>
    </location>
</feature>
<dbReference type="EMBL" id="CENE01000008">
    <property type="protein sequence ID" value="CEQ40756.1"/>
    <property type="molecule type" value="Genomic_DNA"/>
</dbReference>
<dbReference type="SMART" id="SM00535">
    <property type="entry name" value="RIBOc"/>
    <property type="match status" value="1"/>
</dbReference>
<evidence type="ECO:0000313" key="11">
    <source>
        <dbReference type="Proteomes" id="UP000243876"/>
    </source>
</evidence>
<dbReference type="SUPFAM" id="SSF69065">
    <property type="entry name" value="RNase III domain-like"/>
    <property type="match status" value="1"/>
</dbReference>
<dbReference type="OrthoDB" id="67027at2759"/>
<accession>A0A0D6ELI6</accession>
<evidence type="ECO:0000256" key="1">
    <source>
        <dbReference type="ARBA" id="ARBA00004173"/>
    </source>
</evidence>
<evidence type="ECO:0000256" key="6">
    <source>
        <dbReference type="ARBA" id="ARBA00024034"/>
    </source>
</evidence>
<dbReference type="AlphaFoldDB" id="A0A0D6ELI6"/>
<organism evidence="10 11">
    <name type="scientific">Sporidiobolus salmonicolor</name>
    <name type="common">Yeast-like fungus</name>
    <name type="synonym">Sporobolomyces salmonicolor</name>
    <dbReference type="NCBI Taxonomy" id="5005"/>
    <lineage>
        <taxon>Eukaryota</taxon>
        <taxon>Fungi</taxon>
        <taxon>Dikarya</taxon>
        <taxon>Basidiomycota</taxon>
        <taxon>Pucciniomycotina</taxon>
        <taxon>Microbotryomycetes</taxon>
        <taxon>Sporidiobolales</taxon>
        <taxon>Sporidiobolaceae</taxon>
        <taxon>Sporobolomyces</taxon>
    </lineage>
</organism>
<feature type="region of interest" description="Disordered" evidence="8">
    <location>
        <begin position="1"/>
        <end position="56"/>
    </location>
</feature>
<dbReference type="Gene3D" id="3.30.160.20">
    <property type="match status" value="1"/>
</dbReference>
<protein>
    <recommendedName>
        <fullName evidence="7">Large ribosomal subunit protein mL44</fullName>
    </recommendedName>
</protein>
<dbReference type="CDD" id="cd19873">
    <property type="entry name" value="DSRM_MRPL3_like"/>
    <property type="match status" value="1"/>
</dbReference>
<dbReference type="InterPro" id="IPR036389">
    <property type="entry name" value="RNase_III_sf"/>
</dbReference>
<reference evidence="11" key="1">
    <citation type="submission" date="2015-02" db="EMBL/GenBank/DDBJ databases">
        <authorList>
            <person name="Gon?alves P."/>
        </authorList>
    </citation>
    <scope>NUCLEOTIDE SEQUENCE [LARGE SCALE GENOMIC DNA]</scope>
</reference>
<feature type="domain" description="RNase III" evidence="9">
    <location>
        <begin position="102"/>
        <end position="317"/>
    </location>
</feature>
<dbReference type="InterPro" id="IPR044444">
    <property type="entry name" value="Ribosomal_mL44_DSRM_metazoa"/>
</dbReference>
<evidence type="ECO:0000256" key="4">
    <source>
        <dbReference type="ARBA" id="ARBA00023128"/>
    </source>
</evidence>
<keyword evidence="11" id="KW-1185">Reference proteome</keyword>
<dbReference type="GO" id="GO:0003725">
    <property type="term" value="F:double-stranded RNA binding"/>
    <property type="evidence" value="ECO:0007669"/>
    <property type="project" value="InterPro"/>
</dbReference>
<name>A0A0D6ELI6_SPOSA</name>
<evidence type="ECO:0000256" key="5">
    <source>
        <dbReference type="ARBA" id="ARBA00023274"/>
    </source>
</evidence>
<dbReference type="PANTHER" id="PTHR11207">
    <property type="entry name" value="RIBONUCLEASE III"/>
    <property type="match status" value="1"/>
</dbReference>
<keyword evidence="4" id="KW-0496">Mitochondrion</keyword>
<dbReference type="SUPFAM" id="SSF54768">
    <property type="entry name" value="dsRNA-binding domain-like"/>
    <property type="match status" value="1"/>
</dbReference>
<dbReference type="GO" id="GO:0006396">
    <property type="term" value="P:RNA processing"/>
    <property type="evidence" value="ECO:0007669"/>
    <property type="project" value="InterPro"/>
</dbReference>
<dbReference type="InterPro" id="IPR000999">
    <property type="entry name" value="RNase_III_dom"/>
</dbReference>
<dbReference type="InterPro" id="IPR044443">
    <property type="entry name" value="Ribosomal_mL44_DSRM_fung"/>
</dbReference>
<dbReference type="Proteomes" id="UP000243876">
    <property type="component" value="Unassembled WGS sequence"/>
</dbReference>
<evidence type="ECO:0000259" key="9">
    <source>
        <dbReference type="SMART" id="SM00535"/>
    </source>
</evidence>
<keyword evidence="5" id="KW-0687">Ribonucleoprotein</keyword>
<sequence length="451" mass="47635">SLLAARPFSTSVSVSLPPQAVSPRPPIPTEVIRSRPAEVESSEDSTIEAEDDGYVPPPLTSQQLSLLYAYTSPPPLSALSAFASRLALSTSSSSHSLAVHLPLVEQCLIHESFWSGLDQLPLPSSAHARTYTNFHDAPTADSPTHTPQRAHNGALAAVGNALLGTLTTELLIGSFPNLPTRASKAALSLYSGPKSLAAIATSWGVAPSRLEMALVGREDEGKVSRKERAYGHLVGGRGGPRKVGNEVGAKESAAGSGLLRWNRKATSPTTVAVLFEDALASVTRAVIGAIYHVHGFAAARAFVHSHILSQLVPPQSTTLASASASSSLVPLLKFTNPSRILSLQLTSHGLAPLSHRLLKESGRLSAHPTFVSGAFSGDVKLGEGFGSSLRMSEYRASEDALRRAFLGGGRLDTSETGRPSDVWTEGEFKGWSGAVGWQEVEHETRSPSKRL</sequence>
<feature type="non-terminal residue" evidence="10">
    <location>
        <position position="1"/>
    </location>
</feature>
<gene>
    <name evidence="10" type="primary">SPOSA6832_02411</name>
</gene>
<evidence type="ECO:0000256" key="8">
    <source>
        <dbReference type="SAM" id="MobiDB-lite"/>
    </source>
</evidence>
<dbReference type="GO" id="GO:0005739">
    <property type="term" value="C:mitochondrion"/>
    <property type="evidence" value="ECO:0007669"/>
    <property type="project" value="TreeGrafter"/>
</dbReference>
<dbReference type="GO" id="GO:0004525">
    <property type="term" value="F:ribonuclease III activity"/>
    <property type="evidence" value="ECO:0007669"/>
    <property type="project" value="InterPro"/>
</dbReference>
<dbReference type="GO" id="GO:0003735">
    <property type="term" value="F:structural constituent of ribosome"/>
    <property type="evidence" value="ECO:0007669"/>
    <property type="project" value="TreeGrafter"/>
</dbReference>
<dbReference type="Pfam" id="PF22892">
    <property type="entry name" value="DSRM_MRPL44"/>
    <property type="match status" value="1"/>
</dbReference>
<proteinExistence type="inferred from homology"/>
<keyword evidence="3" id="KW-0689">Ribosomal protein</keyword>
<dbReference type="PANTHER" id="PTHR11207:SF32">
    <property type="entry name" value="LARGE RIBOSOMAL SUBUNIT PROTEIN ML44"/>
    <property type="match status" value="1"/>
</dbReference>
<evidence type="ECO:0000256" key="2">
    <source>
        <dbReference type="ARBA" id="ARBA00022884"/>
    </source>
</evidence>
<keyword evidence="2" id="KW-0694">RNA-binding</keyword>
<dbReference type="Gene3D" id="1.10.1520.10">
    <property type="entry name" value="Ribonuclease III domain"/>
    <property type="match status" value="1"/>
</dbReference>
<evidence type="ECO:0000313" key="10">
    <source>
        <dbReference type="EMBL" id="CEQ40756.1"/>
    </source>
</evidence>
<evidence type="ECO:0000256" key="7">
    <source>
        <dbReference type="ARBA" id="ARBA00035187"/>
    </source>
</evidence>